<feature type="compositionally biased region" description="Polar residues" evidence="1">
    <location>
        <begin position="115"/>
        <end position="125"/>
    </location>
</feature>
<evidence type="ECO:0000313" key="2">
    <source>
        <dbReference type="EMBL" id="CAH2300260.1"/>
    </source>
</evidence>
<evidence type="ECO:0000256" key="1">
    <source>
        <dbReference type="SAM" id="MobiDB-lite"/>
    </source>
</evidence>
<feature type="compositionally biased region" description="Polar residues" evidence="1">
    <location>
        <begin position="76"/>
        <end position="88"/>
    </location>
</feature>
<feature type="region of interest" description="Disordered" evidence="1">
    <location>
        <begin position="1"/>
        <end position="187"/>
    </location>
</feature>
<dbReference type="EMBL" id="OW240917">
    <property type="protein sequence ID" value="CAH2300260.1"/>
    <property type="molecule type" value="Genomic_DNA"/>
</dbReference>
<feature type="compositionally biased region" description="Basic and acidic residues" evidence="1">
    <location>
        <begin position="89"/>
        <end position="101"/>
    </location>
</feature>
<accession>A0AAD1WAJ0</accession>
<proteinExistence type="predicted"/>
<keyword evidence="3" id="KW-1185">Reference proteome</keyword>
<organism evidence="2 3">
    <name type="scientific">Pelobates cultripes</name>
    <name type="common">Western spadefoot toad</name>
    <dbReference type="NCBI Taxonomy" id="61616"/>
    <lineage>
        <taxon>Eukaryota</taxon>
        <taxon>Metazoa</taxon>
        <taxon>Chordata</taxon>
        <taxon>Craniata</taxon>
        <taxon>Vertebrata</taxon>
        <taxon>Euteleostomi</taxon>
        <taxon>Amphibia</taxon>
        <taxon>Batrachia</taxon>
        <taxon>Anura</taxon>
        <taxon>Pelobatoidea</taxon>
        <taxon>Pelobatidae</taxon>
        <taxon>Pelobates</taxon>
    </lineage>
</organism>
<name>A0AAD1WAJ0_PELCU</name>
<feature type="compositionally biased region" description="Polar residues" evidence="1">
    <location>
        <begin position="46"/>
        <end position="68"/>
    </location>
</feature>
<reference evidence="2" key="1">
    <citation type="submission" date="2022-03" db="EMBL/GenBank/DDBJ databases">
        <authorList>
            <person name="Alioto T."/>
            <person name="Alioto T."/>
            <person name="Gomez Garrido J."/>
        </authorList>
    </citation>
    <scope>NUCLEOTIDE SEQUENCE</scope>
</reference>
<gene>
    <name evidence="2" type="ORF">PECUL_23A002987</name>
</gene>
<dbReference type="Proteomes" id="UP001295444">
    <property type="component" value="Chromosome 06"/>
</dbReference>
<evidence type="ECO:0000313" key="3">
    <source>
        <dbReference type="Proteomes" id="UP001295444"/>
    </source>
</evidence>
<feature type="compositionally biased region" description="Low complexity" evidence="1">
    <location>
        <begin position="142"/>
        <end position="154"/>
    </location>
</feature>
<dbReference type="AlphaFoldDB" id="A0AAD1WAJ0"/>
<sequence>MQKQRSMEKSVPAAKKIDKTTVRVSKGMPAHSHSPSHSAAPWLISPQKSSSVAAEKPSPSSHILSHTCSYARAAATRSQHSAITGGTDNRSEHMTRSEHVKSAPASGAKDVHSHLQLTCKASQSLAYKRDRAVDEGVGGGRSQSLSWSSASRQSDLTGGGSATRSPHISGVKGATESPAEYEMEDEF</sequence>
<feature type="compositionally biased region" description="Low complexity" evidence="1">
    <location>
        <begin position="29"/>
        <end position="41"/>
    </location>
</feature>
<protein>
    <submittedName>
        <fullName evidence="2">Uncharacterized protein</fullName>
    </submittedName>
</protein>